<dbReference type="PROSITE" id="PS50011">
    <property type="entry name" value="PROTEIN_KINASE_DOM"/>
    <property type="match status" value="1"/>
</dbReference>
<dbReference type="GO" id="GO:0004674">
    <property type="term" value="F:protein serine/threonine kinase activity"/>
    <property type="evidence" value="ECO:0007669"/>
    <property type="project" value="UniProtKB-KW"/>
</dbReference>
<dbReference type="InterPro" id="IPR001611">
    <property type="entry name" value="Leu-rich_rpt"/>
</dbReference>
<evidence type="ECO:0000256" key="19">
    <source>
        <dbReference type="ARBA" id="ARBA00048679"/>
    </source>
</evidence>
<keyword evidence="4" id="KW-1003">Cell membrane</keyword>
<evidence type="ECO:0000313" key="23">
    <source>
        <dbReference type="EMBL" id="PQP97561.1"/>
    </source>
</evidence>
<keyword evidence="24" id="KW-1185">Reference proteome</keyword>
<evidence type="ECO:0000256" key="9">
    <source>
        <dbReference type="ARBA" id="ARBA00022692"/>
    </source>
</evidence>
<dbReference type="SMART" id="SM00220">
    <property type="entry name" value="S_TKc"/>
    <property type="match status" value="1"/>
</dbReference>
<dbReference type="EC" id="2.7.11.1" evidence="3"/>
<keyword evidence="13 23" id="KW-0418">Kinase</keyword>
<dbReference type="InterPro" id="IPR008271">
    <property type="entry name" value="Ser/Thr_kinase_AS"/>
</dbReference>
<evidence type="ECO:0000256" key="21">
    <source>
        <dbReference type="SAM" id="Phobius"/>
    </source>
</evidence>
<evidence type="ECO:0000256" key="4">
    <source>
        <dbReference type="ARBA" id="ARBA00022475"/>
    </source>
</evidence>
<dbReference type="InterPro" id="IPR032675">
    <property type="entry name" value="LRR_dom_sf"/>
</dbReference>
<organism evidence="23 24">
    <name type="scientific">Prunus yedoensis var. nudiflora</name>
    <dbReference type="NCBI Taxonomy" id="2094558"/>
    <lineage>
        <taxon>Eukaryota</taxon>
        <taxon>Viridiplantae</taxon>
        <taxon>Streptophyta</taxon>
        <taxon>Embryophyta</taxon>
        <taxon>Tracheophyta</taxon>
        <taxon>Spermatophyta</taxon>
        <taxon>Magnoliopsida</taxon>
        <taxon>eudicotyledons</taxon>
        <taxon>Gunneridae</taxon>
        <taxon>Pentapetalae</taxon>
        <taxon>rosids</taxon>
        <taxon>fabids</taxon>
        <taxon>Rosales</taxon>
        <taxon>Rosaceae</taxon>
        <taxon>Amygdaloideae</taxon>
        <taxon>Amygdaleae</taxon>
        <taxon>Prunus</taxon>
    </lineage>
</organism>
<dbReference type="PANTHER" id="PTHR48056">
    <property type="entry name" value="LRR RECEPTOR-LIKE SERINE/THREONINE-PROTEIN KINASE-RELATED"/>
    <property type="match status" value="1"/>
</dbReference>
<dbReference type="FunFam" id="3.30.200.20:FF:000687">
    <property type="entry name" value="LRR receptor-like serine/threonine-protein kinase GSO1"/>
    <property type="match status" value="1"/>
</dbReference>
<proteinExistence type="inferred from homology"/>
<dbReference type="OrthoDB" id="2015831at2759"/>
<comment type="catalytic activity">
    <reaction evidence="19">
        <text>L-seryl-[protein] + ATP = O-phospho-L-seryl-[protein] + ADP + H(+)</text>
        <dbReference type="Rhea" id="RHEA:17989"/>
        <dbReference type="Rhea" id="RHEA-COMP:9863"/>
        <dbReference type="Rhea" id="RHEA-COMP:11604"/>
        <dbReference type="ChEBI" id="CHEBI:15378"/>
        <dbReference type="ChEBI" id="CHEBI:29999"/>
        <dbReference type="ChEBI" id="CHEBI:30616"/>
        <dbReference type="ChEBI" id="CHEBI:83421"/>
        <dbReference type="ChEBI" id="CHEBI:456216"/>
        <dbReference type="EC" id="2.7.11.1"/>
    </reaction>
</comment>
<evidence type="ECO:0000256" key="2">
    <source>
        <dbReference type="ARBA" id="ARBA00009592"/>
    </source>
</evidence>
<comment type="catalytic activity">
    <reaction evidence="18">
        <text>L-threonyl-[protein] + ATP = O-phospho-L-threonyl-[protein] + ADP + H(+)</text>
        <dbReference type="Rhea" id="RHEA:46608"/>
        <dbReference type="Rhea" id="RHEA-COMP:11060"/>
        <dbReference type="Rhea" id="RHEA-COMP:11605"/>
        <dbReference type="ChEBI" id="CHEBI:15378"/>
        <dbReference type="ChEBI" id="CHEBI:30013"/>
        <dbReference type="ChEBI" id="CHEBI:30616"/>
        <dbReference type="ChEBI" id="CHEBI:61977"/>
        <dbReference type="ChEBI" id="CHEBI:456216"/>
        <dbReference type="EC" id="2.7.11.1"/>
    </reaction>
</comment>
<keyword evidence="6" id="KW-0597">Phosphoprotein</keyword>
<dbReference type="GO" id="GO:0005886">
    <property type="term" value="C:plasma membrane"/>
    <property type="evidence" value="ECO:0007669"/>
    <property type="project" value="UniProtKB-SubCell"/>
</dbReference>
<evidence type="ECO:0000256" key="13">
    <source>
        <dbReference type="ARBA" id="ARBA00022777"/>
    </source>
</evidence>
<dbReference type="Gene3D" id="3.30.200.20">
    <property type="entry name" value="Phosphorylase Kinase, domain 1"/>
    <property type="match status" value="1"/>
</dbReference>
<dbReference type="GO" id="GO:0005524">
    <property type="term" value="F:ATP binding"/>
    <property type="evidence" value="ECO:0007669"/>
    <property type="project" value="UniProtKB-UniRule"/>
</dbReference>
<dbReference type="AlphaFoldDB" id="A0A314XTG0"/>
<dbReference type="STRING" id="2094558.A0A314XTG0"/>
<dbReference type="PRINTS" id="PR00019">
    <property type="entry name" value="LEURICHRPT"/>
</dbReference>
<evidence type="ECO:0000256" key="12">
    <source>
        <dbReference type="ARBA" id="ARBA00022741"/>
    </source>
</evidence>
<evidence type="ECO:0000256" key="3">
    <source>
        <dbReference type="ARBA" id="ARBA00012513"/>
    </source>
</evidence>
<dbReference type="GO" id="GO:0033612">
    <property type="term" value="F:receptor serine/threonine kinase binding"/>
    <property type="evidence" value="ECO:0007669"/>
    <property type="project" value="TreeGrafter"/>
</dbReference>
<keyword evidence="11" id="KW-0677">Repeat</keyword>
<evidence type="ECO:0000256" key="20">
    <source>
        <dbReference type="PROSITE-ProRule" id="PRU10141"/>
    </source>
</evidence>
<keyword evidence="12 20" id="KW-0547">Nucleotide-binding</keyword>
<name>A0A314XTG0_PRUYE</name>
<keyword evidence="10" id="KW-0732">Signal</keyword>
<keyword evidence="5" id="KW-0723">Serine/threonine-protein kinase</keyword>
<dbReference type="FunFam" id="3.80.10.10:FF:000111">
    <property type="entry name" value="LRR receptor-like serine/threonine-protein kinase ERECTA"/>
    <property type="match status" value="1"/>
</dbReference>
<keyword evidence="8" id="KW-0808">Transferase</keyword>
<keyword evidence="23" id="KW-0675">Receptor</keyword>
<evidence type="ECO:0000256" key="7">
    <source>
        <dbReference type="ARBA" id="ARBA00022614"/>
    </source>
</evidence>
<comment type="caution">
    <text evidence="23">The sequence shown here is derived from an EMBL/GenBank/DDBJ whole genome shotgun (WGS) entry which is preliminary data.</text>
</comment>
<dbReference type="InterPro" id="IPR017441">
    <property type="entry name" value="Protein_kinase_ATP_BS"/>
</dbReference>
<dbReference type="Pfam" id="PF00560">
    <property type="entry name" value="LRR_1"/>
    <property type="match status" value="2"/>
</dbReference>
<reference evidence="23 24" key="1">
    <citation type="submission" date="2018-02" db="EMBL/GenBank/DDBJ databases">
        <title>Draft genome of wild Prunus yedoensis var. nudiflora.</title>
        <authorList>
            <person name="Baek S."/>
            <person name="Kim J.-H."/>
            <person name="Choi K."/>
            <person name="Kim G.-B."/>
            <person name="Cho A."/>
            <person name="Jang H."/>
            <person name="Shin C.-H."/>
            <person name="Yu H.-J."/>
            <person name="Mun J.-H."/>
        </authorList>
    </citation>
    <scope>NUCLEOTIDE SEQUENCE [LARGE SCALE GENOMIC DNA]</scope>
    <source>
        <strain evidence="24">cv. Jeju island</strain>
        <tissue evidence="23">Leaf</tissue>
    </source>
</reference>
<feature type="transmembrane region" description="Helical" evidence="21">
    <location>
        <begin position="264"/>
        <end position="288"/>
    </location>
</feature>
<comment type="similarity">
    <text evidence="2">Belongs to the RLP family.</text>
</comment>
<dbReference type="Pfam" id="PF00069">
    <property type="entry name" value="Pkinase"/>
    <property type="match status" value="1"/>
</dbReference>
<keyword evidence="16 21" id="KW-0472">Membrane</keyword>
<dbReference type="Pfam" id="PF13855">
    <property type="entry name" value="LRR_8"/>
    <property type="match status" value="1"/>
</dbReference>
<dbReference type="PANTHER" id="PTHR48056:SF57">
    <property type="entry name" value="LEUCINE-RICH REPEAT-CONTAINING N-TERMINAL PLANT-TYPE DOMAIN-CONTAINING PROTEIN"/>
    <property type="match status" value="1"/>
</dbReference>
<evidence type="ECO:0000256" key="14">
    <source>
        <dbReference type="ARBA" id="ARBA00022840"/>
    </source>
</evidence>
<dbReference type="PROSITE" id="PS00108">
    <property type="entry name" value="PROTEIN_KINASE_ST"/>
    <property type="match status" value="1"/>
</dbReference>
<evidence type="ECO:0000256" key="10">
    <source>
        <dbReference type="ARBA" id="ARBA00022729"/>
    </source>
</evidence>
<evidence type="ECO:0000256" key="11">
    <source>
        <dbReference type="ARBA" id="ARBA00022737"/>
    </source>
</evidence>
<dbReference type="FunFam" id="1.10.510.10:FF:000417">
    <property type="entry name" value="Leucine-rich repeat receptor-like protein kinase"/>
    <property type="match status" value="1"/>
</dbReference>
<evidence type="ECO:0000256" key="5">
    <source>
        <dbReference type="ARBA" id="ARBA00022527"/>
    </source>
</evidence>
<dbReference type="Proteomes" id="UP000250321">
    <property type="component" value="Unassembled WGS sequence"/>
</dbReference>
<dbReference type="InterPro" id="IPR000719">
    <property type="entry name" value="Prot_kinase_dom"/>
</dbReference>
<dbReference type="SUPFAM" id="SSF52058">
    <property type="entry name" value="L domain-like"/>
    <property type="match status" value="1"/>
</dbReference>
<gene>
    <name evidence="23" type="ORF">Pyn_01907</name>
</gene>
<keyword evidence="14 20" id="KW-0067">ATP-binding</keyword>
<keyword evidence="17" id="KW-0325">Glycoprotein</keyword>
<feature type="domain" description="Protein kinase" evidence="22">
    <location>
        <begin position="339"/>
        <end position="626"/>
    </location>
</feature>
<evidence type="ECO:0000256" key="1">
    <source>
        <dbReference type="ARBA" id="ARBA00004162"/>
    </source>
</evidence>
<keyword evidence="7" id="KW-0433">Leucine-rich repeat</keyword>
<evidence type="ECO:0000259" key="22">
    <source>
        <dbReference type="PROSITE" id="PS50011"/>
    </source>
</evidence>
<dbReference type="Gene3D" id="1.10.510.10">
    <property type="entry name" value="Transferase(Phosphotransferase) domain 1"/>
    <property type="match status" value="1"/>
</dbReference>
<dbReference type="SUPFAM" id="SSF56112">
    <property type="entry name" value="Protein kinase-like (PK-like)"/>
    <property type="match status" value="1"/>
</dbReference>
<comment type="subcellular location">
    <subcellularLocation>
        <location evidence="1">Cell membrane</location>
        <topology evidence="1">Single-pass membrane protein</topology>
    </subcellularLocation>
</comment>
<dbReference type="InterPro" id="IPR011009">
    <property type="entry name" value="Kinase-like_dom_sf"/>
</dbReference>
<dbReference type="Gene3D" id="3.80.10.10">
    <property type="entry name" value="Ribonuclease Inhibitor"/>
    <property type="match status" value="1"/>
</dbReference>
<evidence type="ECO:0000256" key="18">
    <source>
        <dbReference type="ARBA" id="ARBA00047899"/>
    </source>
</evidence>
<feature type="binding site" evidence="20">
    <location>
        <position position="368"/>
    </location>
    <ligand>
        <name>ATP</name>
        <dbReference type="ChEBI" id="CHEBI:30616"/>
    </ligand>
</feature>
<evidence type="ECO:0000313" key="24">
    <source>
        <dbReference type="Proteomes" id="UP000250321"/>
    </source>
</evidence>
<evidence type="ECO:0000256" key="17">
    <source>
        <dbReference type="ARBA" id="ARBA00023180"/>
    </source>
</evidence>
<evidence type="ECO:0000256" key="6">
    <source>
        <dbReference type="ARBA" id="ARBA00022553"/>
    </source>
</evidence>
<keyword evidence="15 21" id="KW-1133">Transmembrane helix</keyword>
<protein>
    <recommendedName>
        <fullName evidence="3">non-specific serine/threonine protein kinase</fullName>
        <ecNumber evidence="3">2.7.11.1</ecNumber>
    </recommendedName>
</protein>
<evidence type="ECO:0000256" key="16">
    <source>
        <dbReference type="ARBA" id="ARBA00023136"/>
    </source>
</evidence>
<dbReference type="PROSITE" id="PS00107">
    <property type="entry name" value="PROTEIN_KINASE_ATP"/>
    <property type="match status" value="1"/>
</dbReference>
<accession>A0A314XTG0</accession>
<evidence type="ECO:0000256" key="8">
    <source>
        <dbReference type="ARBA" id="ARBA00022679"/>
    </source>
</evidence>
<evidence type="ECO:0000256" key="15">
    <source>
        <dbReference type="ARBA" id="ARBA00022989"/>
    </source>
</evidence>
<dbReference type="EMBL" id="PJQY01001973">
    <property type="protein sequence ID" value="PQP97561.1"/>
    <property type="molecule type" value="Genomic_DNA"/>
</dbReference>
<dbReference type="FunFam" id="3.80.10.10:FF:000041">
    <property type="entry name" value="LRR receptor-like serine/threonine-protein kinase ERECTA"/>
    <property type="match status" value="1"/>
</dbReference>
<keyword evidence="9 21" id="KW-0812">Transmembrane</keyword>
<sequence length="642" mass="70589">MEQFMLYNNSLEGNLPDTLANMKIDQSESSRNKLNGSIAALCSSSSFLSFDVTDNAFDHEIPSQLGNSPSLERLRLGNNQFTGPIPETLGNISELSLLDVSGNSLTGPIPAELSSCKKLAHIDLNNNFLSALGKLGKLYELRLSQNGFDGDIPFELGQLQNLQSILDLSYNNLSGQIPASIGTLTKLEALDLSHNQLVGEVPSPVAGMISLGKLNLSYNNLQGKLSKQLSHWPAEAFAGNLHLCGSPLGKCSVRRQQSGPSESAVVVIAAICTLSAIALLIFGAASLLKHKQEVFRKASEVNCLYSSSSSHAQRRLLFPNGSVKPDFKWKDIMEATKNLSNEFVIGSGGSGIIYKAELSMGETVAVKKILYKDDLMANKSFTREIKTLGRIRHRHLVKLMGYCSNKGAGSNLLIYEYMENGSVWDWIHQQPATSKKKSLDWEARLKIAVGLAQGVEYLHHDCVPKIIHRDIKSSNVLLDSNMEAHLGDFGLAKAINENYESNTESNTWFAGSFGYIAPEYAYSLKATEKSDVYSMGIVLIELVSGKMPTDASFGMEMDMVRWVETHIEMQDSKRDELIDSALKPLISGEECAVFQVLEIALQCTKTSPAERPSSRQACEQLLHVFNHRMAEFEKTNIDSYST</sequence>
<dbReference type="InterPro" id="IPR050647">
    <property type="entry name" value="Plant_LRR-RLKs"/>
</dbReference>